<sequence>MANIMDWLRKFKDQVIYFAEEIICHRFLQRKNKEENDIGNYQYDNPYINLVSINVLDGATGIYDSETTTNTAETRLNETYTELPILDAITKRIPSKRPRSIANEGIFVQTDSFIFRPRACYLELKWHEEWAERIENGFAFLLPFRYSN</sequence>
<keyword evidence="2" id="KW-1185">Reference proteome</keyword>
<protein>
    <submittedName>
        <fullName evidence="1">Uncharacterized protein</fullName>
    </submittedName>
</protein>
<accession>T1ITQ3</accession>
<reference evidence="2" key="1">
    <citation type="submission" date="2011-05" db="EMBL/GenBank/DDBJ databases">
        <authorList>
            <person name="Richards S.R."/>
            <person name="Qu J."/>
            <person name="Jiang H."/>
            <person name="Jhangiani S.N."/>
            <person name="Agravi P."/>
            <person name="Goodspeed R."/>
            <person name="Gross S."/>
            <person name="Mandapat C."/>
            <person name="Jackson L."/>
            <person name="Mathew T."/>
            <person name="Pu L."/>
            <person name="Thornton R."/>
            <person name="Saada N."/>
            <person name="Wilczek-Boney K.B."/>
            <person name="Lee S."/>
            <person name="Kovar C."/>
            <person name="Wu Y."/>
            <person name="Scherer S.E."/>
            <person name="Worley K.C."/>
            <person name="Muzny D.M."/>
            <person name="Gibbs R."/>
        </authorList>
    </citation>
    <scope>NUCLEOTIDE SEQUENCE</scope>
    <source>
        <strain evidence="2">Brora</strain>
    </source>
</reference>
<dbReference type="EnsemblMetazoa" id="SMAR004507-RA">
    <property type="protein sequence ID" value="SMAR004507-PA"/>
    <property type="gene ID" value="SMAR004507"/>
</dbReference>
<proteinExistence type="predicted"/>
<evidence type="ECO:0000313" key="2">
    <source>
        <dbReference type="Proteomes" id="UP000014500"/>
    </source>
</evidence>
<dbReference type="AlphaFoldDB" id="T1ITQ3"/>
<dbReference type="HOGENOM" id="CLU_1761076_0_0_1"/>
<name>T1ITQ3_STRMM</name>
<dbReference type="EMBL" id="JH431494">
    <property type="status" value="NOT_ANNOTATED_CDS"/>
    <property type="molecule type" value="Genomic_DNA"/>
</dbReference>
<organism evidence="1 2">
    <name type="scientific">Strigamia maritima</name>
    <name type="common">European centipede</name>
    <name type="synonym">Geophilus maritimus</name>
    <dbReference type="NCBI Taxonomy" id="126957"/>
    <lineage>
        <taxon>Eukaryota</taxon>
        <taxon>Metazoa</taxon>
        <taxon>Ecdysozoa</taxon>
        <taxon>Arthropoda</taxon>
        <taxon>Myriapoda</taxon>
        <taxon>Chilopoda</taxon>
        <taxon>Pleurostigmophora</taxon>
        <taxon>Geophilomorpha</taxon>
        <taxon>Linotaeniidae</taxon>
        <taxon>Strigamia</taxon>
    </lineage>
</organism>
<reference evidence="1" key="2">
    <citation type="submission" date="2015-02" db="UniProtKB">
        <authorList>
            <consortium name="EnsemblMetazoa"/>
        </authorList>
    </citation>
    <scope>IDENTIFICATION</scope>
</reference>
<evidence type="ECO:0000313" key="1">
    <source>
        <dbReference type="EnsemblMetazoa" id="SMAR004507-PA"/>
    </source>
</evidence>
<dbReference type="Proteomes" id="UP000014500">
    <property type="component" value="Unassembled WGS sequence"/>
</dbReference>